<dbReference type="AlphaFoldDB" id="A0A7K7DXB5"/>
<dbReference type="PANTHER" id="PTHR18945">
    <property type="entry name" value="NEUROTRANSMITTER GATED ION CHANNEL"/>
    <property type="match status" value="1"/>
</dbReference>
<evidence type="ECO:0000256" key="7">
    <source>
        <dbReference type="ARBA" id="ARBA00023018"/>
    </source>
</evidence>
<dbReference type="Gene3D" id="2.70.170.10">
    <property type="entry name" value="Neurotransmitter-gated ion-channel ligand-binding domain"/>
    <property type="match status" value="1"/>
</dbReference>
<evidence type="ECO:0000256" key="4">
    <source>
        <dbReference type="ARBA" id="ARBA00022692"/>
    </source>
</evidence>
<sequence length="471" mass="53680">MPPTPPLPGSAASPSSMARIGYLRAAVSGFYLWEAAVLLSLVATKETDSARSRSMPMSPSDFLDKLMGRMSGYDARIRPNFKGPPVNVTCNIFINSFGSIAETTMDYRVNIFLRQNWNDPRLAYSEYPDDSLDLDPSMLDSIWKPDLFFANEKGANFHEVTTDNKLLRIFKNGNVLYSIRLTLILSCPMDLKNFPMDVQTCIMQLESFGYTMNDLIFEWQEKGAVQVAEGLTLPQFLLKEEKDLCYCTKHYNTGKFTCIEVRFHLERQMGYYLIQMYIPSLLIVILSWVSFWINMDAAPARVALGITTVLTMTTQSSGSRASLPKVSYVKAIDIWMAVCLLFVFSALLEYAAVNFVSRQHKELLRFRRKRKKSKVKVMVFIADDDTRDSQFSITAYGVGPCVQAKDGMAQKGPNNPVQPVPKSPEEMRKVFIDRAKKIDTISRACFPLAFLIFNIFYWVIYKIVRHEDIHQ</sequence>
<evidence type="ECO:0000256" key="21">
    <source>
        <dbReference type="PIRSR" id="PIRSR608127-51"/>
    </source>
</evidence>
<feature type="domain" description="Neurotransmitter-gated ion-channel transmembrane" evidence="26">
    <location>
        <begin position="276"/>
        <end position="378"/>
    </location>
</feature>
<comment type="catalytic activity">
    <reaction evidence="19">
        <text>chloride(in) = chloride(out)</text>
        <dbReference type="Rhea" id="RHEA:29823"/>
        <dbReference type="ChEBI" id="CHEBI:17996"/>
    </reaction>
</comment>
<dbReference type="PRINTS" id="PR01676">
    <property type="entry name" value="GLYRALPHA3"/>
</dbReference>
<dbReference type="GO" id="GO:0016934">
    <property type="term" value="F:extracellularly glycine-gated chloride channel activity"/>
    <property type="evidence" value="ECO:0007669"/>
    <property type="project" value="InterPro"/>
</dbReference>
<dbReference type="Pfam" id="PF02932">
    <property type="entry name" value="Neur_chan_memb"/>
    <property type="match status" value="1"/>
</dbReference>
<evidence type="ECO:0000256" key="16">
    <source>
        <dbReference type="ARBA" id="ARBA00023273"/>
    </source>
</evidence>
<name>A0A7K7DXB5_9SYLV</name>
<keyword evidence="10 22" id="KW-1015">Disulfide bond</keyword>
<keyword evidence="11" id="KW-0675">Receptor</keyword>
<evidence type="ECO:0000313" key="28">
    <source>
        <dbReference type="Proteomes" id="UP000573818"/>
    </source>
</evidence>
<dbReference type="SUPFAM" id="SSF63712">
    <property type="entry name" value="Nicotinic receptor ligand binding domain-like"/>
    <property type="match status" value="1"/>
</dbReference>
<dbReference type="Pfam" id="PF02931">
    <property type="entry name" value="Neur_chan_LBD"/>
    <property type="match status" value="1"/>
</dbReference>
<dbReference type="PRINTS" id="PR00252">
    <property type="entry name" value="NRIONCHANNEL"/>
</dbReference>
<dbReference type="Gene3D" id="1.20.58.390">
    <property type="entry name" value="Neurotransmitter-gated ion-channel transmembrane domain"/>
    <property type="match status" value="1"/>
</dbReference>
<comment type="similarity">
    <text evidence="24">Belongs to the ligand-gated ion channel (TC 1.A.9) family.</text>
</comment>
<protein>
    <submittedName>
        <fullName evidence="27">GLRA3 protein</fullName>
    </submittedName>
</protein>
<evidence type="ECO:0000256" key="15">
    <source>
        <dbReference type="ARBA" id="ARBA00023257"/>
    </source>
</evidence>
<evidence type="ECO:0000256" key="22">
    <source>
        <dbReference type="PIRSR" id="PIRSR608127-52"/>
    </source>
</evidence>
<evidence type="ECO:0000256" key="23">
    <source>
        <dbReference type="PIRSR" id="PIRSR608127-53"/>
    </source>
</evidence>
<evidence type="ECO:0000256" key="6">
    <source>
        <dbReference type="ARBA" id="ARBA00022989"/>
    </source>
</evidence>
<feature type="non-terminal residue" evidence="27">
    <location>
        <position position="471"/>
    </location>
</feature>
<feature type="transmembrane region" description="Helical" evidence="24">
    <location>
        <begin position="444"/>
        <end position="464"/>
    </location>
</feature>
<accession>A0A7K7DXB5</accession>
<dbReference type="FunFam" id="2.70.170.10:FF:000002">
    <property type="entry name" value="Glycine receptor alpha 1 subunit"/>
    <property type="match status" value="1"/>
</dbReference>
<evidence type="ECO:0000256" key="17">
    <source>
        <dbReference type="ARBA" id="ARBA00023286"/>
    </source>
</evidence>
<dbReference type="InterPro" id="IPR006201">
    <property type="entry name" value="Neur_channel"/>
</dbReference>
<keyword evidence="13" id="KW-0325">Glycoprotein</keyword>
<feature type="transmembrane region" description="Helical" evidence="24">
    <location>
        <begin position="271"/>
        <end position="293"/>
    </location>
</feature>
<evidence type="ECO:0000256" key="11">
    <source>
        <dbReference type="ARBA" id="ARBA00023170"/>
    </source>
</evidence>
<evidence type="ECO:0000256" key="24">
    <source>
        <dbReference type="RuleBase" id="RU000687"/>
    </source>
</evidence>
<dbReference type="GO" id="GO:0045211">
    <property type="term" value="C:postsynaptic membrane"/>
    <property type="evidence" value="ECO:0007669"/>
    <property type="project" value="UniProtKB-SubCell"/>
</dbReference>
<dbReference type="InterPro" id="IPR038050">
    <property type="entry name" value="Neuro_actylchol_rec"/>
</dbReference>
<dbReference type="CDD" id="cd19060">
    <property type="entry name" value="LGIC_TM_GlyR_alpha"/>
    <property type="match status" value="1"/>
</dbReference>
<dbReference type="PRINTS" id="PR00253">
    <property type="entry name" value="GABAARECEPTR"/>
</dbReference>
<evidence type="ECO:0000256" key="12">
    <source>
        <dbReference type="ARBA" id="ARBA00023173"/>
    </source>
</evidence>
<evidence type="ECO:0000256" key="2">
    <source>
        <dbReference type="ARBA" id="ARBA00022448"/>
    </source>
</evidence>
<evidence type="ECO:0000256" key="13">
    <source>
        <dbReference type="ARBA" id="ARBA00023180"/>
    </source>
</evidence>
<dbReference type="CDD" id="cd19009">
    <property type="entry name" value="LGIC_ECD_GlyR_alpha"/>
    <property type="match status" value="1"/>
</dbReference>
<evidence type="ECO:0000256" key="1">
    <source>
        <dbReference type="ARBA" id="ARBA00004316"/>
    </source>
</evidence>
<evidence type="ECO:0000313" key="27">
    <source>
        <dbReference type="EMBL" id="NWY37258.1"/>
    </source>
</evidence>
<evidence type="ECO:0000259" key="26">
    <source>
        <dbReference type="Pfam" id="PF02932"/>
    </source>
</evidence>
<gene>
    <name evidence="27" type="primary">Glra3</name>
    <name evidence="27" type="ORF">SYLATR_R08888</name>
</gene>
<dbReference type="GO" id="GO:0022824">
    <property type="term" value="F:transmitter-gated monoatomic ion channel activity"/>
    <property type="evidence" value="ECO:0007669"/>
    <property type="project" value="InterPro"/>
</dbReference>
<dbReference type="InterPro" id="IPR018000">
    <property type="entry name" value="Neurotransmitter_ion_chnl_CS"/>
</dbReference>
<keyword evidence="12" id="KW-0869">Chloride channel</keyword>
<evidence type="ECO:0000259" key="25">
    <source>
        <dbReference type="Pfam" id="PF02931"/>
    </source>
</evidence>
<dbReference type="InterPro" id="IPR036734">
    <property type="entry name" value="Neur_chan_lig-bd_sf"/>
</dbReference>
<keyword evidence="16" id="KW-0966">Cell projection</keyword>
<keyword evidence="14" id="KW-0868">Chloride</keyword>
<feature type="site" description="Important for obstruction of the ion pore in the closed conformation" evidence="21">
    <location>
        <position position="310"/>
    </location>
</feature>
<organism evidence="27 28">
    <name type="scientific">Sylvia atricapilla</name>
    <name type="common">blackcap</name>
    <dbReference type="NCBI Taxonomy" id="48155"/>
    <lineage>
        <taxon>Eukaryota</taxon>
        <taxon>Metazoa</taxon>
        <taxon>Chordata</taxon>
        <taxon>Craniata</taxon>
        <taxon>Vertebrata</taxon>
        <taxon>Euteleostomi</taxon>
        <taxon>Archelosauria</taxon>
        <taxon>Archosauria</taxon>
        <taxon>Dinosauria</taxon>
        <taxon>Saurischia</taxon>
        <taxon>Theropoda</taxon>
        <taxon>Coelurosauria</taxon>
        <taxon>Aves</taxon>
        <taxon>Neognathae</taxon>
        <taxon>Neoaves</taxon>
        <taxon>Telluraves</taxon>
        <taxon>Australaves</taxon>
        <taxon>Passeriformes</taxon>
        <taxon>Sylvioidea</taxon>
        <taxon>Sylviidae</taxon>
        <taxon>Sylviinae</taxon>
        <taxon>Sylvia</taxon>
    </lineage>
</organism>
<evidence type="ECO:0000256" key="3">
    <source>
        <dbReference type="ARBA" id="ARBA00022475"/>
    </source>
</evidence>
<keyword evidence="18 24" id="KW-0407">Ion channel</keyword>
<dbReference type="GO" id="GO:0034707">
    <property type="term" value="C:chloride channel complex"/>
    <property type="evidence" value="ECO:0007669"/>
    <property type="project" value="UniProtKB-KW"/>
</dbReference>
<feature type="disulfide bond" evidence="22">
    <location>
        <begin position="247"/>
        <end position="258"/>
    </location>
</feature>
<feature type="disulfide bond" evidence="22">
    <location>
        <begin position="187"/>
        <end position="201"/>
    </location>
</feature>
<keyword evidence="5" id="KW-0732">Signal</keyword>
<keyword evidence="15" id="KW-0628">Postsynaptic cell membrane</keyword>
<evidence type="ECO:0000256" key="9">
    <source>
        <dbReference type="ARBA" id="ARBA00023136"/>
    </source>
</evidence>
<keyword evidence="6 24" id="KW-1133">Transmembrane helix</keyword>
<keyword evidence="4 24" id="KW-0812">Transmembrane</keyword>
<evidence type="ECO:0000256" key="5">
    <source>
        <dbReference type="ARBA" id="ARBA00022729"/>
    </source>
</evidence>
<dbReference type="FunFam" id="1.20.58.390:FF:000003">
    <property type="entry name" value="Glycine receptor alpha 2 subunit"/>
    <property type="match status" value="1"/>
</dbReference>
<keyword evidence="8 24" id="KW-0406">Ion transport</keyword>
<dbReference type="GO" id="GO:0004888">
    <property type="term" value="F:transmembrane signaling receptor activity"/>
    <property type="evidence" value="ECO:0007669"/>
    <property type="project" value="InterPro"/>
</dbReference>
<feature type="domain" description="Neurotransmitter-gated ion-channel ligand-binding" evidence="25">
    <location>
        <begin position="70"/>
        <end position="269"/>
    </location>
</feature>
<dbReference type="InterPro" id="IPR036719">
    <property type="entry name" value="Neuro-gated_channel_TM_sf"/>
</dbReference>
<evidence type="ECO:0000256" key="20">
    <source>
        <dbReference type="ARBA" id="ARBA00034104"/>
    </source>
</evidence>
<dbReference type="InterPro" id="IPR006028">
    <property type="entry name" value="GABAA/Glycine_rcpt"/>
</dbReference>
<evidence type="ECO:0000256" key="14">
    <source>
        <dbReference type="ARBA" id="ARBA00023214"/>
    </source>
</evidence>
<dbReference type="EMBL" id="VZSL01000013">
    <property type="protein sequence ID" value="NWY37258.1"/>
    <property type="molecule type" value="Genomic_DNA"/>
</dbReference>
<evidence type="ECO:0000256" key="10">
    <source>
        <dbReference type="ARBA" id="ARBA00023157"/>
    </source>
</evidence>
<keyword evidence="17" id="KW-1071">Ligand-gated ion channel</keyword>
<feature type="non-terminal residue" evidence="27">
    <location>
        <position position="1"/>
    </location>
</feature>
<reference evidence="27 28" key="1">
    <citation type="submission" date="2019-09" db="EMBL/GenBank/DDBJ databases">
        <title>Bird 10,000 Genomes (B10K) Project - Family phase.</title>
        <authorList>
            <person name="Zhang G."/>
        </authorList>
    </citation>
    <scope>NUCLEOTIDE SEQUENCE [LARGE SCALE GENOMIC DNA]</scope>
    <source>
        <strain evidence="27">OUT-0013</strain>
        <tissue evidence="27">Blood</tissue>
    </source>
</reference>
<keyword evidence="2 24" id="KW-0813">Transport</keyword>
<comment type="caution">
    <text evidence="27">The sequence shown here is derived from an EMBL/GenBank/DDBJ whole genome shotgun (WGS) entry which is preliminary data.</text>
</comment>
<comment type="subcellular location">
    <subcellularLocation>
        <location evidence="1">Cell projection</location>
    </subcellularLocation>
    <subcellularLocation>
        <location evidence="20">Postsynaptic cell membrane</location>
        <topology evidence="20">Multi-pass membrane protein</topology>
    </subcellularLocation>
</comment>
<dbReference type="GO" id="GO:0016594">
    <property type="term" value="F:glycine binding"/>
    <property type="evidence" value="ECO:0007669"/>
    <property type="project" value="InterPro"/>
</dbReference>
<dbReference type="InterPro" id="IPR008130">
    <property type="entry name" value="Glycine_rcpt_A3"/>
</dbReference>
<dbReference type="InterPro" id="IPR006029">
    <property type="entry name" value="Neurotrans-gated_channel_TM"/>
</dbReference>
<feature type="binding site" evidence="23">
    <location>
        <begin position="251"/>
        <end position="256"/>
    </location>
    <ligand>
        <name>strychnine</name>
        <dbReference type="ChEBI" id="CHEBI:90700"/>
        <note>antagonist</note>
    </ligand>
</feature>
<evidence type="ECO:0000256" key="18">
    <source>
        <dbReference type="ARBA" id="ARBA00023303"/>
    </source>
</evidence>
<dbReference type="NCBIfam" id="TIGR00860">
    <property type="entry name" value="LIC"/>
    <property type="match status" value="1"/>
</dbReference>
<keyword evidence="28" id="KW-1185">Reference proteome</keyword>
<dbReference type="SUPFAM" id="SSF90112">
    <property type="entry name" value="Neurotransmitter-gated ion-channel transmembrane pore"/>
    <property type="match status" value="1"/>
</dbReference>
<proteinExistence type="inferred from homology"/>
<keyword evidence="7" id="KW-0770">Synapse</keyword>
<keyword evidence="9 24" id="KW-0472">Membrane</keyword>
<keyword evidence="3" id="KW-1003">Cell membrane</keyword>
<evidence type="ECO:0000256" key="8">
    <source>
        <dbReference type="ARBA" id="ARBA00023065"/>
    </source>
</evidence>
<dbReference type="GO" id="GO:0042995">
    <property type="term" value="C:cell projection"/>
    <property type="evidence" value="ECO:0007669"/>
    <property type="project" value="UniProtKB-SubCell"/>
</dbReference>
<feature type="transmembrane region" description="Helical" evidence="24">
    <location>
        <begin position="20"/>
        <end position="43"/>
    </location>
</feature>
<dbReference type="Proteomes" id="UP000573818">
    <property type="component" value="Unassembled WGS sequence"/>
</dbReference>
<dbReference type="PRINTS" id="PR01673">
    <property type="entry name" value="GLYRALPHA"/>
</dbReference>
<dbReference type="InterPro" id="IPR006202">
    <property type="entry name" value="Neur_chan_lig-bd"/>
</dbReference>
<feature type="transmembrane region" description="Helical" evidence="24">
    <location>
        <begin position="334"/>
        <end position="357"/>
    </location>
</feature>
<evidence type="ECO:0000256" key="19">
    <source>
        <dbReference type="ARBA" id="ARBA00024167"/>
    </source>
</evidence>
<dbReference type="InterPro" id="IPR008127">
    <property type="entry name" value="Glycine_rcpt_A"/>
</dbReference>
<dbReference type="PROSITE" id="PS00236">
    <property type="entry name" value="NEUROTR_ION_CHANNEL"/>
    <property type="match status" value="1"/>
</dbReference>